<evidence type="ECO:0000313" key="12">
    <source>
        <dbReference type="Proteomes" id="UP000678499"/>
    </source>
</evidence>
<evidence type="ECO:0000256" key="5">
    <source>
        <dbReference type="ARBA" id="ARBA00023242"/>
    </source>
</evidence>
<keyword evidence="2" id="KW-0597">Phosphoprotein</keyword>
<accession>A0A7R9BS63</accession>
<protein>
    <recommendedName>
        <fullName evidence="13">B-block binding subunit of TFIIIC domain-containing protein</fullName>
    </recommendedName>
</protein>
<feature type="domain" description="General transcription factor 3C polypeptide 1 winged-helix" evidence="9">
    <location>
        <begin position="21"/>
        <end position="73"/>
    </location>
</feature>
<dbReference type="Proteomes" id="UP000678499">
    <property type="component" value="Unassembled WGS sequence"/>
</dbReference>
<gene>
    <name evidence="11" type="ORF">NMOB1V02_LOCUS6854</name>
</gene>
<dbReference type="GO" id="GO:0000127">
    <property type="term" value="C:transcription factor TFIIIC complex"/>
    <property type="evidence" value="ECO:0007669"/>
    <property type="project" value="InterPro"/>
</dbReference>
<dbReference type="EMBL" id="CAJPEX010001528">
    <property type="protein sequence ID" value="CAG0919325.1"/>
    <property type="molecule type" value="Genomic_DNA"/>
</dbReference>
<feature type="compositionally biased region" description="Polar residues" evidence="7">
    <location>
        <begin position="1879"/>
        <end position="1888"/>
    </location>
</feature>
<evidence type="ECO:0000256" key="1">
    <source>
        <dbReference type="ARBA" id="ARBA00004123"/>
    </source>
</evidence>
<organism evidence="11">
    <name type="scientific">Notodromas monacha</name>
    <dbReference type="NCBI Taxonomy" id="399045"/>
    <lineage>
        <taxon>Eukaryota</taxon>
        <taxon>Metazoa</taxon>
        <taxon>Ecdysozoa</taxon>
        <taxon>Arthropoda</taxon>
        <taxon>Crustacea</taxon>
        <taxon>Oligostraca</taxon>
        <taxon>Ostracoda</taxon>
        <taxon>Podocopa</taxon>
        <taxon>Podocopida</taxon>
        <taxon>Cypridocopina</taxon>
        <taxon>Cypridoidea</taxon>
        <taxon>Cyprididae</taxon>
        <taxon>Notodromas</taxon>
    </lineage>
</organism>
<dbReference type="Pfam" id="PF23704">
    <property type="entry name" value="WHD_GTF3C1_N"/>
    <property type="match status" value="1"/>
</dbReference>
<dbReference type="GO" id="GO:0006384">
    <property type="term" value="P:transcription initiation at RNA polymerase III promoter"/>
    <property type="evidence" value="ECO:0007669"/>
    <property type="project" value="InterPro"/>
</dbReference>
<dbReference type="GO" id="GO:0042791">
    <property type="term" value="P:5S class rRNA transcription by RNA polymerase III"/>
    <property type="evidence" value="ECO:0007669"/>
    <property type="project" value="TreeGrafter"/>
</dbReference>
<feature type="domain" description="GTF3C1 extended winged-helix" evidence="10">
    <location>
        <begin position="565"/>
        <end position="649"/>
    </location>
</feature>
<evidence type="ECO:0000313" key="11">
    <source>
        <dbReference type="EMBL" id="CAD7279173.1"/>
    </source>
</evidence>
<dbReference type="OrthoDB" id="68020at2759"/>
<keyword evidence="5" id="KW-0539">Nucleus</keyword>
<feature type="region of interest" description="Disordered" evidence="7">
    <location>
        <begin position="537"/>
        <end position="559"/>
    </location>
</feature>
<dbReference type="Pfam" id="PF04182">
    <property type="entry name" value="B-block_TFIIIC"/>
    <property type="match status" value="1"/>
</dbReference>
<evidence type="ECO:0000256" key="3">
    <source>
        <dbReference type="ARBA" id="ARBA00023125"/>
    </source>
</evidence>
<dbReference type="InterPro" id="IPR056428">
    <property type="entry name" value="WH_GTF3C1"/>
</dbReference>
<evidence type="ECO:0000256" key="6">
    <source>
        <dbReference type="SAM" id="Coils"/>
    </source>
</evidence>
<feature type="compositionally biased region" description="Basic residues" evidence="7">
    <location>
        <begin position="1480"/>
        <end position="1489"/>
    </location>
</feature>
<dbReference type="Pfam" id="PF24101">
    <property type="entry name" value="WHD_GTF3C1"/>
    <property type="match status" value="1"/>
</dbReference>
<evidence type="ECO:0000259" key="8">
    <source>
        <dbReference type="Pfam" id="PF04182"/>
    </source>
</evidence>
<proteinExistence type="predicted"/>
<evidence type="ECO:0000256" key="2">
    <source>
        <dbReference type="ARBA" id="ARBA00022553"/>
    </source>
</evidence>
<keyword evidence="6" id="KW-0175">Coiled coil</keyword>
<dbReference type="GO" id="GO:0003677">
    <property type="term" value="F:DNA binding"/>
    <property type="evidence" value="ECO:0007669"/>
    <property type="project" value="UniProtKB-KW"/>
</dbReference>
<feature type="domain" description="B-block binding subunit of TFIIIC" evidence="8">
    <location>
        <begin position="176"/>
        <end position="252"/>
    </location>
</feature>
<comment type="subcellular location">
    <subcellularLocation>
        <location evidence="1">Nucleus</location>
    </subcellularLocation>
</comment>
<evidence type="ECO:0000259" key="10">
    <source>
        <dbReference type="Pfam" id="PF24101"/>
    </source>
</evidence>
<feature type="coiled-coil region" evidence="6">
    <location>
        <begin position="458"/>
        <end position="499"/>
    </location>
</feature>
<feature type="region of interest" description="Disordered" evidence="7">
    <location>
        <begin position="1438"/>
        <end position="1499"/>
    </location>
</feature>
<keyword evidence="12" id="KW-1185">Reference proteome</keyword>
<dbReference type="InterPro" id="IPR007309">
    <property type="entry name" value="TFIIIC_Bblock-bd"/>
</dbReference>
<dbReference type="GO" id="GO:0005634">
    <property type="term" value="C:nucleus"/>
    <property type="evidence" value="ECO:0007669"/>
    <property type="project" value="UniProtKB-SubCell"/>
</dbReference>
<dbReference type="PANTHER" id="PTHR15180:SF1">
    <property type="entry name" value="GENERAL TRANSCRIPTION FACTOR 3C POLYPEPTIDE 1"/>
    <property type="match status" value="1"/>
</dbReference>
<feature type="region of interest" description="Disordered" evidence="7">
    <location>
        <begin position="1860"/>
        <end position="1888"/>
    </location>
</feature>
<sequence>MDGDHAELTLDSVDYAGCICDEISLEGLDGITIEGLWKRLAARKPKFGITIDHSSKKFLWNIIKRMNSISFFLLEKPRKELIVYDRFDPSALDSETGMLKEEDDLNDLYPFEVIDDADIRGSCASYHTRRPAPCLHSSSLDEAMSKYGNRLVIVASQRARNIALAGNHPIPIKLSAIQYAMMERIGRGRYSGEITQGKSGLLQKMNINPKTMFHLRKLLLKNNLVVKQDCSMKSKATNVLGRLLQLKRFYSQFLAKAEKFVHAAADLLKTKPQKKRVLRLLSMPYADLLTQLGYTPGAVKKMIKTNSFKKAFRLSTPLYREVYPDADKKEFMRKSQAAERQVKIIEMICDPSAAQDEPEEEDDDDDDDDNGQLLGYLDKSDFAPNRHVDDVVMLYIESQGSDGVSITDVTAKVGLNKLDTRSIFRKLVKKGDLVAVSVLRGRQKTIKYVSKYLDGLGIEEREGEVKQHLEELNALRELIEKHKLEIRDMQSALESSKTQHTNLRKSNVDYDVDPMSEGILNIRIKNIEEQFDIVLERSDDQSSNSKSPKSKGGDDKKSLLSSDMTFTNLRRSRRILEYIQQRKLVPVYYIQKWLRSEELQEGLEQLVDRKSILTLLRKMEHEGLVRCIKTTYEWLSNSRDCLLIAHSGFPTDAISIEDKLNTDDLTLIRGGDSFVTIPEGLTEFWNTKNLIKDVRISELHKDEAQANDTPRGPGKMFTGSVPKFQRQFLFHQMAFYITRGYDGDPNLDQKRAWAAVNEEICLHHGPHFALSEDEIRALPRLYRSEISWNMFIPPLRLHPAWLTQDGESVPDGWFMLCEFIYRLPMNRCIFLLKARKPLYASDYFDHPVKKFIPVLFAEDIIRNHLLQGRYNIAQLVECASLAVMMGLLLPGKRLTKHSETMFFYVNTNITLTDTRLAKECYNQIHQTEGLARRSFNLTNLEALNQMWQVLHLFCVGTKMGSYNARDDESGSVLRFQKSTSGAETWKPVDFLEAANRDNGSIPGNGKGAAGFDSMLFSHRLPSWFTTDEKEKVVEDCTVMFIGSCHDIEGLDMEEEALEAVAPQNLQRRGRKRLGDMKNFASERKRSRLNARKGLAIVALDQDDSDEDHASPRTSVRVRSFGGKNSVIGFEDDMDRKTKERNIRLRAKWSREESEIMTMCRAAIIFTTQKLSKRVSDKCLNAVTIRDLLHIYLPDPFPTSDDSDETAASAVDRSLKPLVELLRKEFSAKRKLPAALNEIFSTLPSSLEDLNKMFIVRDLSANESDLSTWRIQSVDDVQATVISGILMSSMCCRGDKNSWGMQLFKAFSEFSLDLLRRVVKKFQLAKISARVKSKQRLGRILSLKQLPTAASSYRLSTRFNDKIKCGGFRYETFAEIDDALITLLRSVGVEARGLEVTSFNHGGLTCVIMSFTSSGQLSMIAELPLKDMLTFTRPDLKIDRQDEEDDDPDLLSFDPLRGITSKNHSSPKPGLIVESSPSKSIQRRVSHRQRYQAGKSDPETPALEECRSKAVVKVQTSKLFLKLNCVPAEVDIDLECPRNNYDLFLPHAARQSVLKHHQSYIERVEKITLDDLITSSKRENISDEDCDCMRTVFNYIEEAGTLGLTINEMKKKLKYEILPGDRLRLGEMLRMLVAAQLIWAVGSRDIVYVAESHVKPWLVRGLRFTRKTRENCMSAIEKFKSMASAAKSAENDEVSQGASGVLAAATNLESIASEVEKGSQKIHFQIFPWIHIDGSQNRRVLDRLLGAVLGHLLAQPGQSARNIANYYEPYLSSRTTFELLKMLDSLGCVQTIVMSPENSNSTVFDDIDAGKWVLDSIVEDSDVADVVYEPTIDAVIKFAAFVSVKEVESIYARKKTQTRRGMSVKEGQLHPEQAVHPPGGSSSSFRLVV</sequence>
<keyword evidence="4" id="KW-0804">Transcription</keyword>
<name>A0A7R9BS63_9CRUS</name>
<dbReference type="EMBL" id="OA883565">
    <property type="protein sequence ID" value="CAD7279173.1"/>
    <property type="molecule type" value="Genomic_DNA"/>
</dbReference>
<evidence type="ECO:0000256" key="7">
    <source>
        <dbReference type="SAM" id="MobiDB-lite"/>
    </source>
</evidence>
<dbReference type="InterPro" id="IPR044210">
    <property type="entry name" value="Tfc3-like"/>
</dbReference>
<dbReference type="InterPro" id="IPR056467">
    <property type="entry name" value="eWH_GTF3C1"/>
</dbReference>
<keyword evidence="3" id="KW-0238">DNA-binding</keyword>
<evidence type="ECO:0000259" key="9">
    <source>
        <dbReference type="Pfam" id="PF23704"/>
    </source>
</evidence>
<evidence type="ECO:0008006" key="13">
    <source>
        <dbReference type="Google" id="ProtNLM"/>
    </source>
</evidence>
<evidence type="ECO:0000256" key="4">
    <source>
        <dbReference type="ARBA" id="ARBA00023163"/>
    </source>
</evidence>
<dbReference type="PANTHER" id="PTHR15180">
    <property type="entry name" value="GENERAL TRANSCRIPTION FACTOR 3C POLYPEPTIDE 1"/>
    <property type="match status" value="1"/>
</dbReference>
<reference evidence="11" key="1">
    <citation type="submission" date="2020-11" db="EMBL/GenBank/DDBJ databases">
        <authorList>
            <person name="Tran Van P."/>
        </authorList>
    </citation>
    <scope>NUCLEOTIDE SEQUENCE</scope>
</reference>